<keyword evidence="2" id="KW-1185">Reference proteome</keyword>
<evidence type="ECO:0000313" key="2">
    <source>
        <dbReference type="Proteomes" id="UP001148662"/>
    </source>
</evidence>
<organism evidence="1 2">
    <name type="scientific">Phlebia brevispora</name>
    <dbReference type="NCBI Taxonomy" id="194682"/>
    <lineage>
        <taxon>Eukaryota</taxon>
        <taxon>Fungi</taxon>
        <taxon>Dikarya</taxon>
        <taxon>Basidiomycota</taxon>
        <taxon>Agaricomycotina</taxon>
        <taxon>Agaricomycetes</taxon>
        <taxon>Polyporales</taxon>
        <taxon>Meruliaceae</taxon>
        <taxon>Phlebia</taxon>
    </lineage>
</organism>
<comment type="caution">
    <text evidence="1">The sequence shown here is derived from an EMBL/GenBank/DDBJ whole genome shotgun (WGS) entry which is preliminary data.</text>
</comment>
<reference evidence="1" key="1">
    <citation type="submission" date="2022-07" db="EMBL/GenBank/DDBJ databases">
        <title>Genome Sequence of Phlebia brevispora.</title>
        <authorList>
            <person name="Buettner E."/>
        </authorList>
    </citation>
    <scope>NUCLEOTIDE SEQUENCE</scope>
    <source>
        <strain evidence="1">MPL23</strain>
    </source>
</reference>
<dbReference type="EMBL" id="JANHOG010000054">
    <property type="protein sequence ID" value="KAJ3558962.1"/>
    <property type="molecule type" value="Genomic_DNA"/>
</dbReference>
<dbReference type="Proteomes" id="UP001148662">
    <property type="component" value="Unassembled WGS sequence"/>
</dbReference>
<accession>A0ACC1TDT2</accession>
<name>A0ACC1TDT2_9APHY</name>
<gene>
    <name evidence="1" type="ORF">NM688_g629</name>
</gene>
<protein>
    <submittedName>
        <fullName evidence="1">Uncharacterized protein</fullName>
    </submittedName>
</protein>
<sequence length="409" mass="45202">MSPKSTRRMLSYLLEQVPIRVRSYGLLTVRIAVVTDCADFWDKEHEALALPRQPPQDRSDLSPATAITPIFFCMDIPMPIYSEQMYREDSREVYPVVDENQQPDEELIATPKAEAIGLPPTDLMNGAGGNALRARALASEPTLIVPENAMMPAVGRMPVYINESDLCLATTVGLDLNQLPPPPEAEEQTALRARCFAIGVPPPVIPLALSFNLGSYNQDTGSMYMSQSSLASDFSHLSINSCYTTSAQSIGSLGSLDTQPESSNQLSREATARVPLTREDTSRSVCAIPAVPNFILLTNVVLYRAHTGYLLRPDFSEQSLAGVRDMRTREGELIFTGLWSAVSYRLRNRSCAFVIPRHVSSGMKDCRESLAVKCLRPVMKMGVESEEQPMRAVYTIGCQTARFRADRSR</sequence>
<evidence type="ECO:0000313" key="1">
    <source>
        <dbReference type="EMBL" id="KAJ3558962.1"/>
    </source>
</evidence>
<proteinExistence type="predicted"/>